<dbReference type="SUPFAM" id="SSF52540">
    <property type="entry name" value="P-loop containing nucleoside triphosphate hydrolases"/>
    <property type="match status" value="1"/>
</dbReference>
<dbReference type="Pfam" id="PF14520">
    <property type="entry name" value="HHH_5"/>
    <property type="match status" value="1"/>
</dbReference>
<dbReference type="Proteomes" id="UP001218034">
    <property type="component" value="Chromosome"/>
</dbReference>
<dbReference type="InterPro" id="IPR006166">
    <property type="entry name" value="ERCC4_domain"/>
</dbReference>
<dbReference type="InterPro" id="IPR041755">
    <property type="entry name" value="Hef_ID"/>
</dbReference>
<evidence type="ECO:0000313" key="10">
    <source>
        <dbReference type="Proteomes" id="UP001218034"/>
    </source>
</evidence>
<feature type="domain" description="Helicase C-terminal" evidence="7">
    <location>
        <begin position="362"/>
        <end position="448"/>
    </location>
</feature>
<feature type="domain" description="Helicase ATP-binding" evidence="6">
    <location>
        <begin position="8"/>
        <end position="196"/>
    </location>
</feature>
<dbReference type="Gene3D" id="1.20.1320.20">
    <property type="entry name" value="hef helicase domain"/>
    <property type="match status" value="1"/>
</dbReference>
<feature type="domain" description="ERCC4" evidence="8">
    <location>
        <begin position="517"/>
        <end position="594"/>
    </location>
</feature>
<protein>
    <submittedName>
        <fullName evidence="9">ERCC4-like helicase</fullName>
    </submittedName>
</protein>
<keyword evidence="2" id="KW-0378">Hydrolase</keyword>
<keyword evidence="10" id="KW-1185">Reference proteome</keyword>
<evidence type="ECO:0000259" key="8">
    <source>
        <dbReference type="SMART" id="SM00891"/>
    </source>
</evidence>
<gene>
    <name evidence="9" type="primary">mph1</name>
    <name evidence="9" type="ORF">SVXNc_0270</name>
</gene>
<dbReference type="SMART" id="SM00490">
    <property type="entry name" value="HELICc"/>
    <property type="match status" value="1"/>
</dbReference>
<dbReference type="PANTHER" id="PTHR14025">
    <property type="entry name" value="FANCONI ANEMIA GROUP M FANCM FAMILY MEMBER"/>
    <property type="match status" value="1"/>
</dbReference>
<dbReference type="Pfam" id="PF21210">
    <property type="entry name" value="RNA_helicase_helical"/>
    <property type="match status" value="1"/>
</dbReference>
<dbReference type="EMBL" id="CP104395">
    <property type="protein sequence ID" value="WEL19298.1"/>
    <property type="molecule type" value="Genomic_DNA"/>
</dbReference>
<evidence type="ECO:0000313" key="9">
    <source>
        <dbReference type="EMBL" id="WEL19298.1"/>
    </source>
</evidence>
<evidence type="ECO:0000256" key="1">
    <source>
        <dbReference type="ARBA" id="ARBA00022741"/>
    </source>
</evidence>
<keyword evidence="4" id="KW-0067">ATP-binding</keyword>
<dbReference type="InterPro" id="IPR006935">
    <property type="entry name" value="Helicase/UvrB_N"/>
</dbReference>
<dbReference type="SMART" id="SM00891">
    <property type="entry name" value="ERCC4"/>
    <property type="match status" value="1"/>
</dbReference>
<dbReference type="GeneID" id="90589705"/>
<dbReference type="Gene3D" id="3.40.50.300">
    <property type="entry name" value="P-loop containing nucleotide triphosphate hydrolases"/>
    <property type="match status" value="2"/>
</dbReference>
<dbReference type="CDD" id="cd20075">
    <property type="entry name" value="XPF_nuclease_XPF_arch"/>
    <property type="match status" value="1"/>
</dbReference>
<dbReference type="InterPro" id="IPR011335">
    <property type="entry name" value="Restrct_endonuc-II-like"/>
</dbReference>
<dbReference type="Gene3D" id="1.10.150.20">
    <property type="entry name" value="5' to 3' exonuclease, C-terminal subdomain"/>
    <property type="match status" value="1"/>
</dbReference>
<evidence type="ECO:0000256" key="3">
    <source>
        <dbReference type="ARBA" id="ARBA00022806"/>
    </source>
</evidence>
<dbReference type="RefSeq" id="WP_347722169.1">
    <property type="nucleotide sequence ID" value="NZ_CP104395.1"/>
</dbReference>
<dbReference type="Pfam" id="PF02732">
    <property type="entry name" value="ERCC4"/>
    <property type="match status" value="1"/>
</dbReference>
<dbReference type="InterPro" id="IPR014001">
    <property type="entry name" value="Helicase_ATP-bd"/>
</dbReference>
<evidence type="ECO:0000256" key="4">
    <source>
        <dbReference type="ARBA" id="ARBA00022840"/>
    </source>
</evidence>
<accession>A0ABY8CHA2</accession>
<dbReference type="InterPro" id="IPR027417">
    <property type="entry name" value="P-loop_NTPase"/>
</dbReference>
<feature type="region of interest" description="Disordered" evidence="5">
    <location>
        <begin position="485"/>
        <end position="512"/>
    </location>
</feature>
<proteinExistence type="predicted"/>
<evidence type="ECO:0000259" key="7">
    <source>
        <dbReference type="SMART" id="SM00490"/>
    </source>
</evidence>
<keyword evidence="1" id="KW-0547">Nucleotide-binding</keyword>
<evidence type="ECO:0000256" key="5">
    <source>
        <dbReference type="SAM" id="MobiDB-lite"/>
    </source>
</evidence>
<dbReference type="SUPFAM" id="SSF47781">
    <property type="entry name" value="RuvA domain 2-like"/>
    <property type="match status" value="1"/>
</dbReference>
<evidence type="ECO:0000256" key="2">
    <source>
        <dbReference type="ARBA" id="ARBA00022801"/>
    </source>
</evidence>
<keyword evidence="3" id="KW-0347">Helicase</keyword>
<dbReference type="SUPFAM" id="SSF52980">
    <property type="entry name" value="Restriction endonuclease-like"/>
    <property type="match status" value="1"/>
</dbReference>
<organism evidence="9 10">
    <name type="scientific">Candidatus Nanohalococcus occultus</name>
    <dbReference type="NCBI Taxonomy" id="2978047"/>
    <lineage>
        <taxon>Archaea</taxon>
        <taxon>Candidatus Nanohalarchaeota</taxon>
        <taxon>Candidatus Nanohalarchaeota incertae sedis</taxon>
        <taxon>Candidatus Nanohalococcus</taxon>
    </lineage>
</organism>
<sequence length="723" mass="81956">MPGLLKTDKIESRTYQEVIAASASSSNTLVVLPTGLGKTVIAAMVASMKLEEGKVLFMAPTRPLVEQHLKSFNSFLKVPEEEMSIMTGKTRPDKRYEMWETDRVFFGTPQVVENDLISGKVPLDEFSLVIFDEAHRASGDYSYNFISEKFSCQKLALTASPGGSKEKIMEVAENLEIENFEVRTEDDPDVEPYIQDKEVEWRKVELDDRFQKAKNDFEEAKRTQLKKLKKLGQINSVSNVHKGDLLKLRGQISAEMSKKDDPKLYKAISVVAACLKISQAIELLETQGVSQCYEYVQGLESDDSKAASRALNDKNFMEGKAMIEYLMKKDIEHPKLGELKKILEIEEDEKAIVFTEYRASAKKIAEKLGEKGIDATRFIGQQGEEGMSQTEQIDVLSQFDQGEYQVLVSTSVGEEGLDIPAVDYVVFYEPVASGIRDIQRSGRTGRQEEGAVIVLMAENTRDEGSYWSAHHKKKKMNRVLQELKNETLEQESKNRSLDEFNGSNKKDKDEDEKDKLEIYADDRENAVAKHLSRKDVIVNKQRLDVGDFLVSDRTAIERKAAEDLVDSILDNRLFNQLNEITQFEQPVIIVEGKELYSHRDVHPDAIRGALASITVDYNIPILWSDGEKETAELLESLAKREQEEKNREISVRGEKSPKTRRELQEFVVAGIPDINTKIARRLLEEFGSIEEVFNASEEELKEVKGIGEKTSKSIRSIIEEEYS</sequence>
<dbReference type="InterPro" id="IPR001650">
    <property type="entry name" value="Helicase_C-like"/>
</dbReference>
<dbReference type="NCBIfam" id="NF010337">
    <property type="entry name" value="PRK13766.1"/>
    <property type="match status" value="1"/>
</dbReference>
<dbReference type="Pfam" id="PF04851">
    <property type="entry name" value="ResIII"/>
    <property type="match status" value="1"/>
</dbReference>
<name>A0ABY8CHA2_9ARCH</name>
<dbReference type="CDD" id="cd12089">
    <property type="entry name" value="Hef_ID"/>
    <property type="match status" value="1"/>
</dbReference>
<dbReference type="Gene3D" id="3.40.50.10130">
    <property type="match status" value="1"/>
</dbReference>
<reference evidence="9 10" key="1">
    <citation type="submission" date="2022-09" db="EMBL/GenBank/DDBJ databases">
        <title>Xylan utilization by haloarchaea-nanohaloarchaea associations.</title>
        <authorList>
            <person name="Yakimov M."/>
        </authorList>
    </citation>
    <scope>NUCLEOTIDE SEQUENCE [LARGE SCALE GENOMIC DNA]</scope>
    <source>
        <strain evidence="9 10">SVXNc</strain>
    </source>
</reference>
<dbReference type="Pfam" id="PF00271">
    <property type="entry name" value="Helicase_C"/>
    <property type="match status" value="1"/>
</dbReference>
<dbReference type="PANTHER" id="PTHR14025:SF20">
    <property type="entry name" value="FANCONI ANEMIA GROUP M PROTEIN"/>
    <property type="match status" value="1"/>
</dbReference>
<evidence type="ECO:0000259" key="6">
    <source>
        <dbReference type="SMART" id="SM00487"/>
    </source>
</evidence>
<dbReference type="InterPro" id="IPR010994">
    <property type="entry name" value="RuvA_2-like"/>
</dbReference>
<dbReference type="SMART" id="SM00487">
    <property type="entry name" value="DEXDc"/>
    <property type="match status" value="1"/>
</dbReference>